<sequence>MALTLAKINIKQQFSFYIVSSDFAKSSILALNNKSFSSSICQIDIYYIYQFNEIIFIFRSNNLFLCLEAKSILRQDQRTEEEIWYLVRVTKPLKYFKEINLYRKNQIQQLHYQTCRVMKYMSFQPGEIIFKEGQPANDFYIILNGTVHIYQKKKFLEIEVEQTMTQYYMLDEQQKRNHQIEIMERLNKILTFKSVNQINSHISKLKQIKQYKDYLKETGDMYPDQFNDINYFFEQGVFTQNLITKQTQGEAFGELGLILEQPRSATVLAADFVELAQVDASSYKIILQSAQVNSINKRLQFLYEHFLPSDTKQQIATQYAYDFKKMKFTKGRIIYKQDEISDCFYIIYKGEVESYKVNENQSVKISRMGVGNIFGAIEYKTQGNREYTVIVVSEKVTLFQLRYYQFQKMLEETQSLQELFENHTLQKTQLLKDQIKRTMSVKLKTEQFEGFNNQKTLLQQKHQKHFQSDRLLKKLVSQIDDYKKKGMIPTRNSFIKQQQQLQSSLMNVQDTHLQMKQITYKRAYLMPNDEEDKLKKQQKQSIILRSMFNDKDTSQVDRKQIISYQLMKSHSKTQSKLDQFRVETEVSAFSISKTDCSIGNLDRRKNSSLSPSKKIVVSTKHNLFRSRPNKFFLFCQNYLNRQKQPSD</sequence>
<dbReference type="InterPro" id="IPR050503">
    <property type="entry name" value="cAMP-dep_PK_reg_su-like"/>
</dbReference>
<evidence type="ECO:0000313" key="3">
    <source>
        <dbReference type="Proteomes" id="UP000692954"/>
    </source>
</evidence>
<dbReference type="PANTHER" id="PTHR11635">
    <property type="entry name" value="CAMP-DEPENDENT PROTEIN KINASE REGULATORY CHAIN"/>
    <property type="match status" value="1"/>
</dbReference>
<name>A0A8S1QZB9_9CILI</name>
<feature type="domain" description="Cyclic nucleotide-binding" evidence="1">
    <location>
        <begin position="118"/>
        <end position="287"/>
    </location>
</feature>
<gene>
    <name evidence="2" type="ORF">PSON_ATCC_30995.1.T1280061</name>
</gene>
<reference evidence="2" key="1">
    <citation type="submission" date="2021-01" db="EMBL/GenBank/DDBJ databases">
        <authorList>
            <consortium name="Genoscope - CEA"/>
            <person name="William W."/>
        </authorList>
    </citation>
    <scope>NUCLEOTIDE SEQUENCE</scope>
</reference>
<dbReference type="OrthoDB" id="293172at2759"/>
<feature type="domain" description="Cyclic nucleotide-binding" evidence="1">
    <location>
        <begin position="307"/>
        <end position="427"/>
    </location>
</feature>
<dbReference type="PROSITE" id="PS00889">
    <property type="entry name" value="CNMP_BINDING_2"/>
    <property type="match status" value="1"/>
</dbReference>
<accession>A0A8S1QZB9</accession>
<evidence type="ECO:0000259" key="1">
    <source>
        <dbReference type="PROSITE" id="PS50042"/>
    </source>
</evidence>
<dbReference type="GO" id="GO:0030552">
    <property type="term" value="F:cAMP binding"/>
    <property type="evidence" value="ECO:0007669"/>
    <property type="project" value="TreeGrafter"/>
</dbReference>
<dbReference type="AlphaFoldDB" id="A0A8S1QZB9"/>
<dbReference type="CDD" id="cd00038">
    <property type="entry name" value="CAP_ED"/>
    <property type="match status" value="2"/>
</dbReference>
<dbReference type="GO" id="GO:0004862">
    <property type="term" value="F:cAMP-dependent protein kinase inhibitor activity"/>
    <property type="evidence" value="ECO:0007669"/>
    <property type="project" value="TreeGrafter"/>
</dbReference>
<evidence type="ECO:0000313" key="2">
    <source>
        <dbReference type="EMBL" id="CAD8120809.1"/>
    </source>
</evidence>
<dbReference type="GO" id="GO:0005829">
    <property type="term" value="C:cytosol"/>
    <property type="evidence" value="ECO:0007669"/>
    <property type="project" value="TreeGrafter"/>
</dbReference>
<organism evidence="2 3">
    <name type="scientific">Paramecium sonneborni</name>
    <dbReference type="NCBI Taxonomy" id="65129"/>
    <lineage>
        <taxon>Eukaryota</taxon>
        <taxon>Sar</taxon>
        <taxon>Alveolata</taxon>
        <taxon>Ciliophora</taxon>
        <taxon>Intramacronucleata</taxon>
        <taxon>Oligohymenophorea</taxon>
        <taxon>Peniculida</taxon>
        <taxon>Parameciidae</taxon>
        <taxon>Paramecium</taxon>
    </lineage>
</organism>
<keyword evidence="3" id="KW-1185">Reference proteome</keyword>
<dbReference type="InterPro" id="IPR018488">
    <property type="entry name" value="cNMP-bd_CS"/>
</dbReference>
<protein>
    <recommendedName>
        <fullName evidence="1">Cyclic nucleotide-binding domain-containing protein</fullName>
    </recommendedName>
</protein>
<comment type="caution">
    <text evidence="2">The sequence shown here is derived from an EMBL/GenBank/DDBJ whole genome shotgun (WGS) entry which is preliminary data.</text>
</comment>
<dbReference type="InterPro" id="IPR000595">
    <property type="entry name" value="cNMP-bd_dom"/>
</dbReference>
<dbReference type="PANTHER" id="PTHR11635:SF152">
    <property type="entry name" value="CAMP-DEPENDENT PROTEIN KINASE TYPE I REGULATORY SUBUNIT-RELATED"/>
    <property type="match status" value="1"/>
</dbReference>
<dbReference type="GO" id="GO:0005952">
    <property type="term" value="C:cAMP-dependent protein kinase complex"/>
    <property type="evidence" value="ECO:0007669"/>
    <property type="project" value="InterPro"/>
</dbReference>
<dbReference type="EMBL" id="CAJJDN010000128">
    <property type="protein sequence ID" value="CAD8120809.1"/>
    <property type="molecule type" value="Genomic_DNA"/>
</dbReference>
<dbReference type="GO" id="GO:0034236">
    <property type="term" value="F:protein kinase A catalytic subunit binding"/>
    <property type="evidence" value="ECO:0007669"/>
    <property type="project" value="TreeGrafter"/>
</dbReference>
<dbReference type="Proteomes" id="UP000692954">
    <property type="component" value="Unassembled WGS sequence"/>
</dbReference>
<dbReference type="Pfam" id="PF00027">
    <property type="entry name" value="cNMP_binding"/>
    <property type="match status" value="2"/>
</dbReference>
<proteinExistence type="predicted"/>
<dbReference type="PROSITE" id="PS50042">
    <property type="entry name" value="CNMP_BINDING_3"/>
    <property type="match status" value="2"/>
</dbReference>